<protein>
    <submittedName>
        <fullName evidence="2">Uncharacterized protein</fullName>
    </submittedName>
</protein>
<feature type="transmembrane region" description="Helical" evidence="1">
    <location>
        <begin position="161"/>
        <end position="178"/>
    </location>
</feature>
<accession>A0AAN5I6G4</accession>
<name>A0AAN5I6G4_9BILA</name>
<dbReference type="Proteomes" id="UP001328107">
    <property type="component" value="Unassembled WGS sequence"/>
</dbReference>
<keyword evidence="1" id="KW-1133">Transmembrane helix</keyword>
<evidence type="ECO:0000256" key="1">
    <source>
        <dbReference type="SAM" id="Phobius"/>
    </source>
</evidence>
<comment type="caution">
    <text evidence="2">The sequence shown here is derived from an EMBL/GenBank/DDBJ whole genome shotgun (WGS) entry which is preliminary data.</text>
</comment>
<dbReference type="EMBL" id="BTRK01000005">
    <property type="protein sequence ID" value="GMR54297.1"/>
    <property type="molecule type" value="Genomic_DNA"/>
</dbReference>
<proteinExistence type="predicted"/>
<keyword evidence="1" id="KW-0472">Membrane</keyword>
<organism evidence="2 3">
    <name type="scientific">Pristionchus mayeri</name>
    <dbReference type="NCBI Taxonomy" id="1317129"/>
    <lineage>
        <taxon>Eukaryota</taxon>
        <taxon>Metazoa</taxon>
        <taxon>Ecdysozoa</taxon>
        <taxon>Nematoda</taxon>
        <taxon>Chromadorea</taxon>
        <taxon>Rhabditida</taxon>
        <taxon>Rhabditina</taxon>
        <taxon>Diplogasteromorpha</taxon>
        <taxon>Diplogasteroidea</taxon>
        <taxon>Neodiplogasteridae</taxon>
        <taxon>Pristionchus</taxon>
    </lineage>
</organism>
<keyword evidence="3" id="KW-1185">Reference proteome</keyword>
<evidence type="ECO:0000313" key="3">
    <source>
        <dbReference type="Proteomes" id="UP001328107"/>
    </source>
</evidence>
<keyword evidence="1" id="KW-0812">Transmembrane</keyword>
<reference evidence="3" key="1">
    <citation type="submission" date="2022-10" db="EMBL/GenBank/DDBJ databases">
        <title>Genome assembly of Pristionchus species.</title>
        <authorList>
            <person name="Yoshida K."/>
            <person name="Sommer R.J."/>
        </authorList>
    </citation>
    <scope>NUCLEOTIDE SEQUENCE [LARGE SCALE GENOMIC DNA]</scope>
    <source>
        <strain evidence="3">RS5460</strain>
    </source>
</reference>
<sequence length="242" mass="27791">MHMLSNIDNYIEINSVLLPLNLHIRVRRSLDIVLLYMLAHLEALSPCSHLYSLHGSISRLSLHFEHFHSPTHEVRLRLESIERLLQCVEDEHVLGFTLCLHLIRVHLLDALQLRQHTVQRLDQRNHGFSVGGSPCVKQNIRGVFEILESTRLNTGGARRDFVSLLAYILILLRFPFIIPIQHVVVLNFSLTLHSPFFLLISTAGPSRSLAGRRHSVVLVFCARPSLSYLHSHTKIRTFQKLM</sequence>
<dbReference type="AlphaFoldDB" id="A0AAN5I6G4"/>
<evidence type="ECO:0000313" key="2">
    <source>
        <dbReference type="EMBL" id="GMR54297.1"/>
    </source>
</evidence>
<gene>
    <name evidence="2" type="ORF">PMAYCL1PPCAC_24492</name>
</gene>